<dbReference type="InParanoid" id="F6ZKQ1"/>
<dbReference type="InterPro" id="IPR027886">
    <property type="entry name" value="SPMIP4"/>
</dbReference>
<dbReference type="GeneTree" id="ENSGT00390000015236"/>
<proteinExistence type="predicted"/>
<dbReference type="Ensembl" id="ENSCINT00000027776.2">
    <property type="protein sequence ID" value="ENSCINP00000027530.2"/>
    <property type="gene ID" value="ENSCING00000015591.2"/>
</dbReference>
<dbReference type="AlphaFoldDB" id="F6ZKQ1"/>
<dbReference type="Proteomes" id="UP000008144">
    <property type="component" value="Unassembled WGS sequence"/>
</dbReference>
<evidence type="ECO:0000313" key="2">
    <source>
        <dbReference type="Proteomes" id="UP000008144"/>
    </source>
</evidence>
<accession>F6ZKQ1</accession>
<keyword evidence="2" id="KW-1185">Reference proteome</keyword>
<dbReference type="PANTHER" id="PTHR31393:SF2">
    <property type="entry name" value="CHROMOSOME 7 OPEN READING FRAME 31"/>
    <property type="match status" value="1"/>
</dbReference>
<reference evidence="1" key="3">
    <citation type="submission" date="2025-09" db="UniProtKB">
        <authorList>
            <consortium name="Ensembl"/>
        </authorList>
    </citation>
    <scope>IDENTIFICATION</scope>
</reference>
<dbReference type="OMA" id="DFPKCVE"/>
<dbReference type="HOGENOM" id="CLU_038659_0_0_1"/>
<reference evidence="1" key="2">
    <citation type="submission" date="2025-08" db="UniProtKB">
        <authorList>
            <consortium name="Ensembl"/>
        </authorList>
    </citation>
    <scope>IDENTIFICATION</scope>
</reference>
<dbReference type="PANTHER" id="PTHR31393">
    <property type="entry name" value="C5ORF31"/>
    <property type="match status" value="1"/>
</dbReference>
<reference evidence="2" key="1">
    <citation type="journal article" date="2002" name="Science">
        <title>The draft genome of Ciona intestinalis: insights into chordate and vertebrate origins.</title>
        <authorList>
            <person name="Dehal P."/>
            <person name="Satou Y."/>
            <person name="Campbell R.K."/>
            <person name="Chapman J."/>
            <person name="Degnan B."/>
            <person name="De Tomaso A."/>
            <person name="Davidson B."/>
            <person name="Di Gregorio A."/>
            <person name="Gelpke M."/>
            <person name="Goodstein D.M."/>
            <person name="Harafuji N."/>
            <person name="Hastings K.E."/>
            <person name="Ho I."/>
            <person name="Hotta K."/>
            <person name="Huang W."/>
            <person name="Kawashima T."/>
            <person name="Lemaire P."/>
            <person name="Martinez D."/>
            <person name="Meinertzhagen I.A."/>
            <person name="Necula S."/>
            <person name="Nonaka M."/>
            <person name="Putnam N."/>
            <person name="Rash S."/>
            <person name="Saiga H."/>
            <person name="Satake M."/>
            <person name="Terry A."/>
            <person name="Yamada L."/>
            <person name="Wang H.G."/>
            <person name="Awazu S."/>
            <person name="Azumi K."/>
            <person name="Boore J."/>
            <person name="Branno M."/>
            <person name="Chin-Bow S."/>
            <person name="DeSantis R."/>
            <person name="Doyle S."/>
            <person name="Francino P."/>
            <person name="Keys D.N."/>
            <person name="Haga S."/>
            <person name="Hayashi H."/>
            <person name="Hino K."/>
            <person name="Imai K.S."/>
            <person name="Inaba K."/>
            <person name="Kano S."/>
            <person name="Kobayashi K."/>
            <person name="Kobayashi M."/>
            <person name="Lee B.I."/>
            <person name="Makabe K.W."/>
            <person name="Manohar C."/>
            <person name="Matassi G."/>
            <person name="Medina M."/>
            <person name="Mochizuki Y."/>
            <person name="Mount S."/>
            <person name="Morishita T."/>
            <person name="Miura S."/>
            <person name="Nakayama A."/>
            <person name="Nishizaka S."/>
            <person name="Nomoto H."/>
            <person name="Ohta F."/>
            <person name="Oishi K."/>
            <person name="Rigoutsos I."/>
            <person name="Sano M."/>
            <person name="Sasaki A."/>
            <person name="Sasakura Y."/>
            <person name="Shoguchi E."/>
            <person name="Shin-i T."/>
            <person name="Spagnuolo A."/>
            <person name="Stainier D."/>
            <person name="Suzuki M.M."/>
            <person name="Tassy O."/>
            <person name="Takatori N."/>
            <person name="Tokuoka M."/>
            <person name="Yagi K."/>
            <person name="Yoshizaki F."/>
            <person name="Wada S."/>
            <person name="Zhang C."/>
            <person name="Hyatt P.D."/>
            <person name="Larimer F."/>
            <person name="Detter C."/>
            <person name="Doggett N."/>
            <person name="Glavina T."/>
            <person name="Hawkins T."/>
            <person name="Richardson P."/>
            <person name="Lucas S."/>
            <person name="Kohara Y."/>
            <person name="Levine M."/>
            <person name="Satoh N."/>
            <person name="Rokhsar D.S."/>
        </authorList>
    </citation>
    <scope>NUCLEOTIDE SEQUENCE [LARGE SCALE GENOMIC DNA]</scope>
</reference>
<name>F6ZKQ1_CIOIN</name>
<evidence type="ECO:0000313" key="1">
    <source>
        <dbReference type="Ensembl" id="ENSCINP00000027530.2"/>
    </source>
</evidence>
<dbReference type="Pfam" id="PF15093">
    <property type="entry name" value="SPMIP4-like"/>
    <property type="match status" value="1"/>
</dbReference>
<sequence length="598" mass="69343">MLGVKHCKYICCGQTLGSDHLSQNLASNESFTPLQQDRFTVSPDRYEEYRSTVKKQARAPWGRLRDYGGMQKIQLPEEFIKLKGYPPVVVQKGHRHYGTGASDSRYLPIPQYYDVTDLKKSNVRTSDQVLPSSPDKQMSMIDLPFPAEHPHSSHIERFALFPCFKSPDDRTNGDPIRGQTPLHANAASSAHKFAVVANAGAAFRREIQEYPQASKKEPLVWNSEDNIYQLKKTPISGRQAFYPTPPKMVHPNTRLRSEEQTLELRSVNCLRNIERDQWKTTYDYNYTGNGPSNVMHIDDYHKKMINAIESGSDTVDNELMPLTTPIFLPSRPVEGRYARMYQNRRELKADIRYPDEHSADTTLDVVDNRDYLSLPATPNSIRRIDEWYKTGRNTSDPVVERTEKVEELVNLPEETKYYLKDYQEERDIKFKFSTEKISDIGSLTDLHNRKHQVLHREPDPPHCQKNKGLYFKNTESTLKRPSTPLPTPHRPIREPSVYSALRPSTSDSFAHVKTSPRDSWKWNFDTRVSAEFKPIWRSQPGTPYTQSSLMDIQNNWSKSDAHRRLHESLPETAPDLSSIKHREKRHKFYGFHSYHFYN</sequence>
<protein>
    <submittedName>
        <fullName evidence="1">Uncharacterized protein</fullName>
    </submittedName>
</protein>
<organism evidence="1 2">
    <name type="scientific">Ciona intestinalis</name>
    <name type="common">Transparent sea squirt</name>
    <name type="synonym">Ascidia intestinalis</name>
    <dbReference type="NCBI Taxonomy" id="7719"/>
    <lineage>
        <taxon>Eukaryota</taxon>
        <taxon>Metazoa</taxon>
        <taxon>Chordata</taxon>
        <taxon>Tunicata</taxon>
        <taxon>Ascidiacea</taxon>
        <taxon>Phlebobranchia</taxon>
        <taxon>Cionidae</taxon>
        <taxon>Ciona</taxon>
    </lineage>
</organism>
<dbReference type="GO" id="GO:0005813">
    <property type="term" value="C:centrosome"/>
    <property type="evidence" value="ECO:0000318"/>
    <property type="project" value="GO_Central"/>
</dbReference>